<dbReference type="PANTHER" id="PTHR34265:SF1">
    <property type="entry name" value="TYPE III PANTOTHENATE KINASE"/>
    <property type="match status" value="1"/>
</dbReference>
<name>L0DMX1_SINAD</name>
<dbReference type="Pfam" id="PF03309">
    <property type="entry name" value="Pan_kinase"/>
    <property type="match status" value="1"/>
</dbReference>
<keyword evidence="10 16" id="KW-0418">Kinase</keyword>
<comment type="subcellular location">
    <subcellularLocation>
        <location evidence="3 16">Cytoplasm</location>
    </subcellularLocation>
</comment>
<dbReference type="HOGENOM" id="CLU_066627_0_0_0"/>
<evidence type="ECO:0000256" key="6">
    <source>
        <dbReference type="ARBA" id="ARBA00012102"/>
    </source>
</evidence>
<dbReference type="InterPro" id="IPR043129">
    <property type="entry name" value="ATPase_NBD"/>
</dbReference>
<dbReference type="HAMAP" id="MF_01274">
    <property type="entry name" value="Pantothen_kinase_3"/>
    <property type="match status" value="1"/>
</dbReference>
<sequence length="251" mass="26598">MLRIVADLGNSRLKWGRVDRTGKVVESLALPNDNPEAWAVTWSRWNPDQVASRWAITTVNPPVAEQLATFLADRNVGEVTWYRSAADVPTKHQLEAPETAGADRALAVGAAVAMHPPGRPGLIVSCGTAITVERVSADGIWQGGAIAPGLALSSRALHLLTAQLPLIIPCEAPPPWGRSTRPALEAGLFWGVVGAIRELLTRQAVGLSPSPWLVWTGGDASILASTIEWDGAVVVPDLVLDGLAQVAFPLI</sequence>
<dbReference type="Gene3D" id="3.30.420.40">
    <property type="match status" value="2"/>
</dbReference>
<dbReference type="AlphaFoldDB" id="L0DMX1"/>
<evidence type="ECO:0000256" key="7">
    <source>
        <dbReference type="ARBA" id="ARBA00022490"/>
    </source>
</evidence>
<comment type="catalytic activity">
    <reaction evidence="1 16">
        <text>(R)-pantothenate + ATP = (R)-4'-phosphopantothenate + ADP + H(+)</text>
        <dbReference type="Rhea" id="RHEA:16373"/>
        <dbReference type="ChEBI" id="CHEBI:10986"/>
        <dbReference type="ChEBI" id="CHEBI:15378"/>
        <dbReference type="ChEBI" id="CHEBI:29032"/>
        <dbReference type="ChEBI" id="CHEBI:30616"/>
        <dbReference type="ChEBI" id="CHEBI:456216"/>
        <dbReference type="EC" id="2.7.1.33"/>
    </reaction>
</comment>
<comment type="similarity">
    <text evidence="14 16">Belongs to the type III pantothenate kinase family.</text>
</comment>
<evidence type="ECO:0000256" key="11">
    <source>
        <dbReference type="ARBA" id="ARBA00022840"/>
    </source>
</evidence>
<keyword evidence="18" id="KW-1185">Reference proteome</keyword>
<dbReference type="Proteomes" id="UP000010798">
    <property type="component" value="Chromosome"/>
</dbReference>
<dbReference type="GO" id="GO:0005737">
    <property type="term" value="C:cytoplasm"/>
    <property type="evidence" value="ECO:0007669"/>
    <property type="project" value="UniProtKB-SubCell"/>
</dbReference>
<dbReference type="GO" id="GO:0005524">
    <property type="term" value="F:ATP binding"/>
    <property type="evidence" value="ECO:0007669"/>
    <property type="project" value="UniProtKB-UniRule"/>
</dbReference>
<keyword evidence="9 16" id="KW-0547">Nucleotide-binding</keyword>
<feature type="binding site" evidence="16">
    <location>
        <position position="128"/>
    </location>
    <ligand>
        <name>ATP</name>
        <dbReference type="ChEBI" id="CHEBI:30616"/>
    </ligand>
</feature>
<evidence type="ECO:0000256" key="1">
    <source>
        <dbReference type="ARBA" id="ARBA00001206"/>
    </source>
</evidence>
<reference evidence="17 18" key="1">
    <citation type="submission" date="2012-02" db="EMBL/GenBank/DDBJ databases">
        <title>Complete sequence of chromosome of Singulisphaera acidiphila DSM 18658.</title>
        <authorList>
            <consortium name="US DOE Joint Genome Institute (JGI-PGF)"/>
            <person name="Lucas S."/>
            <person name="Copeland A."/>
            <person name="Lapidus A."/>
            <person name="Glavina del Rio T."/>
            <person name="Dalin E."/>
            <person name="Tice H."/>
            <person name="Bruce D."/>
            <person name="Goodwin L."/>
            <person name="Pitluck S."/>
            <person name="Peters L."/>
            <person name="Ovchinnikova G."/>
            <person name="Chertkov O."/>
            <person name="Kyrpides N."/>
            <person name="Mavromatis K."/>
            <person name="Ivanova N."/>
            <person name="Brettin T."/>
            <person name="Detter J.C."/>
            <person name="Han C."/>
            <person name="Larimer F."/>
            <person name="Land M."/>
            <person name="Hauser L."/>
            <person name="Markowitz V."/>
            <person name="Cheng J.-F."/>
            <person name="Hugenholtz P."/>
            <person name="Woyke T."/>
            <person name="Wu D."/>
            <person name="Tindall B."/>
            <person name="Pomrenke H."/>
            <person name="Brambilla E."/>
            <person name="Klenk H.-P."/>
            <person name="Eisen J.A."/>
        </authorList>
    </citation>
    <scope>NUCLEOTIDE SEQUENCE [LARGE SCALE GENOMIC DNA]</scope>
    <source>
        <strain evidence="18">ATCC BAA-1392 / DSM 18658 / VKM B-2454 / MOB10</strain>
    </source>
</reference>
<keyword evidence="8 16" id="KW-0808">Transferase</keyword>
<dbReference type="UniPathway" id="UPA00241">
    <property type="reaction ID" value="UER00352"/>
</dbReference>
<evidence type="ECO:0000256" key="5">
    <source>
        <dbReference type="ARBA" id="ARBA00011738"/>
    </source>
</evidence>
<comment type="pathway">
    <text evidence="4 16">Cofactor biosynthesis; coenzyme A biosynthesis; CoA from (R)-pantothenate: step 1/5.</text>
</comment>
<gene>
    <name evidence="16" type="primary">coaX</name>
    <name evidence="17" type="ordered locus">Sinac_6521</name>
</gene>
<dbReference type="RefSeq" id="WP_015249680.1">
    <property type="nucleotide sequence ID" value="NC_019892.1"/>
</dbReference>
<feature type="binding site" evidence="16">
    <location>
        <begin position="101"/>
        <end position="104"/>
    </location>
    <ligand>
        <name>substrate</name>
    </ligand>
</feature>
<comment type="subunit">
    <text evidence="5 16">Homodimer.</text>
</comment>
<dbReference type="OrthoDB" id="9804707at2"/>
<dbReference type="EMBL" id="CP003364">
    <property type="protein sequence ID" value="AGA30597.1"/>
    <property type="molecule type" value="Genomic_DNA"/>
</dbReference>
<evidence type="ECO:0000256" key="3">
    <source>
        <dbReference type="ARBA" id="ARBA00004496"/>
    </source>
</evidence>
<feature type="binding site" evidence="16">
    <location>
        <begin position="7"/>
        <end position="14"/>
    </location>
    <ligand>
        <name>ATP</name>
        <dbReference type="ChEBI" id="CHEBI:30616"/>
    </ligand>
</feature>
<comment type="cofactor">
    <cofactor evidence="16">
        <name>NH4(+)</name>
        <dbReference type="ChEBI" id="CHEBI:28938"/>
    </cofactor>
    <cofactor evidence="16">
        <name>K(+)</name>
        <dbReference type="ChEBI" id="CHEBI:29103"/>
    </cofactor>
    <text evidence="16">A monovalent cation. Ammonium or potassium.</text>
</comment>
<evidence type="ECO:0000256" key="15">
    <source>
        <dbReference type="ARBA" id="ARBA00040883"/>
    </source>
</evidence>
<organism evidence="17 18">
    <name type="scientific">Singulisphaera acidiphila (strain ATCC BAA-1392 / DSM 18658 / VKM B-2454 / MOB10)</name>
    <dbReference type="NCBI Taxonomy" id="886293"/>
    <lineage>
        <taxon>Bacteria</taxon>
        <taxon>Pseudomonadati</taxon>
        <taxon>Planctomycetota</taxon>
        <taxon>Planctomycetia</taxon>
        <taxon>Isosphaerales</taxon>
        <taxon>Isosphaeraceae</taxon>
        <taxon>Singulisphaera</taxon>
    </lineage>
</organism>
<keyword evidence="13 16" id="KW-0173">Coenzyme A biosynthesis</keyword>
<feature type="binding site" evidence="16">
    <location>
        <position position="180"/>
    </location>
    <ligand>
        <name>substrate</name>
    </ligand>
</feature>
<comment type="function">
    <text evidence="16">Catalyzes the phosphorylation of pantothenate (Pan), the first step in CoA biosynthesis.</text>
</comment>
<evidence type="ECO:0000256" key="9">
    <source>
        <dbReference type="ARBA" id="ARBA00022741"/>
    </source>
</evidence>
<comment type="cofactor">
    <cofactor evidence="2">
        <name>K(+)</name>
        <dbReference type="ChEBI" id="CHEBI:29103"/>
    </cofactor>
</comment>
<keyword evidence="11 16" id="KW-0067">ATP-binding</keyword>
<comment type="caution">
    <text evidence="16">Lacks conserved residue(s) required for the propagation of feature annotation.</text>
</comment>
<dbReference type="SUPFAM" id="SSF53067">
    <property type="entry name" value="Actin-like ATPase domain"/>
    <property type="match status" value="2"/>
</dbReference>
<dbReference type="GO" id="GO:0004594">
    <property type="term" value="F:pantothenate kinase activity"/>
    <property type="evidence" value="ECO:0007669"/>
    <property type="project" value="UniProtKB-UniRule"/>
</dbReference>
<dbReference type="NCBIfam" id="TIGR00671">
    <property type="entry name" value="baf"/>
    <property type="match status" value="1"/>
</dbReference>
<evidence type="ECO:0000256" key="16">
    <source>
        <dbReference type="HAMAP-Rule" id="MF_01274"/>
    </source>
</evidence>
<dbReference type="eggNOG" id="COG1521">
    <property type="taxonomic scope" value="Bacteria"/>
</dbReference>
<dbReference type="STRING" id="886293.Sinac_6521"/>
<dbReference type="CDD" id="cd24015">
    <property type="entry name" value="ASKHA_NBD_PanK-III"/>
    <property type="match status" value="1"/>
</dbReference>
<proteinExistence type="inferred from homology"/>
<accession>L0DMX1</accession>
<feature type="active site" description="Proton acceptor" evidence="16">
    <location>
        <position position="103"/>
    </location>
</feature>
<dbReference type="EC" id="2.7.1.33" evidence="6 16"/>
<evidence type="ECO:0000313" key="18">
    <source>
        <dbReference type="Proteomes" id="UP000010798"/>
    </source>
</evidence>
<evidence type="ECO:0000256" key="14">
    <source>
        <dbReference type="ARBA" id="ARBA00038036"/>
    </source>
</evidence>
<evidence type="ECO:0000313" key="17">
    <source>
        <dbReference type="EMBL" id="AGA30597.1"/>
    </source>
</evidence>
<evidence type="ECO:0000256" key="8">
    <source>
        <dbReference type="ARBA" id="ARBA00022679"/>
    </source>
</evidence>
<evidence type="ECO:0000256" key="13">
    <source>
        <dbReference type="ARBA" id="ARBA00022993"/>
    </source>
</evidence>
<evidence type="ECO:0000256" key="2">
    <source>
        <dbReference type="ARBA" id="ARBA00001958"/>
    </source>
</evidence>
<protein>
    <recommendedName>
        <fullName evidence="15 16">Type III pantothenate kinase</fullName>
        <ecNumber evidence="6 16">2.7.1.33</ecNumber>
    </recommendedName>
    <alternativeName>
        <fullName evidence="16">PanK-III</fullName>
    </alternativeName>
    <alternativeName>
        <fullName evidence="16">Pantothenic acid kinase</fullName>
    </alternativeName>
</protein>
<dbReference type="PANTHER" id="PTHR34265">
    <property type="entry name" value="TYPE III PANTOTHENATE KINASE"/>
    <property type="match status" value="1"/>
</dbReference>
<evidence type="ECO:0000256" key="10">
    <source>
        <dbReference type="ARBA" id="ARBA00022777"/>
    </source>
</evidence>
<keyword evidence="7 16" id="KW-0963">Cytoplasm</keyword>
<dbReference type="GO" id="GO:0015937">
    <property type="term" value="P:coenzyme A biosynthetic process"/>
    <property type="evidence" value="ECO:0007669"/>
    <property type="project" value="UniProtKB-UniRule"/>
</dbReference>
<dbReference type="KEGG" id="saci:Sinac_6521"/>
<keyword evidence="12 16" id="KW-0630">Potassium</keyword>
<dbReference type="InterPro" id="IPR004619">
    <property type="entry name" value="Type_III_PanK"/>
</dbReference>
<evidence type="ECO:0000256" key="4">
    <source>
        <dbReference type="ARBA" id="ARBA00005225"/>
    </source>
</evidence>
<evidence type="ECO:0000256" key="12">
    <source>
        <dbReference type="ARBA" id="ARBA00022958"/>
    </source>
</evidence>